<evidence type="ECO:0000259" key="10">
    <source>
        <dbReference type="PROSITE" id="PS50059"/>
    </source>
</evidence>
<dbReference type="PROSITE" id="PS50005">
    <property type="entry name" value="TPR"/>
    <property type="match status" value="2"/>
</dbReference>
<feature type="region of interest" description="Disordered" evidence="9">
    <location>
        <begin position="1"/>
        <end position="22"/>
    </location>
</feature>
<reference evidence="11 12" key="1">
    <citation type="submission" date="2013-11" db="EMBL/GenBank/DDBJ databases">
        <title>Genome sequencing of Stegodyphus mimosarum.</title>
        <authorList>
            <person name="Bechsgaard J."/>
        </authorList>
    </citation>
    <scope>NUCLEOTIDE SEQUENCE [LARGE SCALE GENOMIC DNA]</scope>
</reference>
<dbReference type="Pfam" id="PF00254">
    <property type="entry name" value="FKBP_C"/>
    <property type="match status" value="2"/>
</dbReference>
<evidence type="ECO:0000256" key="4">
    <source>
        <dbReference type="ARBA" id="ARBA00022803"/>
    </source>
</evidence>
<dbReference type="PANTHER" id="PTHR46512">
    <property type="entry name" value="PEPTIDYLPROLYL ISOMERASE"/>
    <property type="match status" value="1"/>
</dbReference>
<dbReference type="InterPro" id="IPR046357">
    <property type="entry name" value="PPIase_dom_sf"/>
</dbReference>
<name>A0A087U4N8_STEMI</name>
<dbReference type="SUPFAM" id="SSF48452">
    <property type="entry name" value="TPR-like"/>
    <property type="match status" value="1"/>
</dbReference>
<dbReference type="EMBL" id="KK118148">
    <property type="protein sequence ID" value="KFM72327.1"/>
    <property type="molecule type" value="Genomic_DNA"/>
</dbReference>
<feature type="repeat" description="TPR" evidence="8">
    <location>
        <begin position="384"/>
        <end position="417"/>
    </location>
</feature>
<organism evidence="11 12">
    <name type="scientific">Stegodyphus mimosarum</name>
    <name type="common">African social velvet spider</name>
    <dbReference type="NCBI Taxonomy" id="407821"/>
    <lineage>
        <taxon>Eukaryota</taxon>
        <taxon>Metazoa</taxon>
        <taxon>Ecdysozoa</taxon>
        <taxon>Arthropoda</taxon>
        <taxon>Chelicerata</taxon>
        <taxon>Arachnida</taxon>
        <taxon>Araneae</taxon>
        <taxon>Araneomorphae</taxon>
        <taxon>Entelegynae</taxon>
        <taxon>Eresoidea</taxon>
        <taxon>Eresidae</taxon>
        <taxon>Stegodyphus</taxon>
    </lineage>
</organism>
<dbReference type="FunFam" id="3.10.50.40:FF:000013">
    <property type="entry name" value="Peptidylprolyl isomerase"/>
    <property type="match status" value="1"/>
</dbReference>
<dbReference type="OrthoDB" id="433738at2759"/>
<protein>
    <recommendedName>
        <fullName evidence="2 7">peptidylprolyl isomerase</fullName>
        <ecNumber evidence="2 7">5.2.1.8</ecNumber>
    </recommendedName>
</protein>
<feature type="non-terminal residue" evidence="11">
    <location>
        <position position="541"/>
    </location>
</feature>
<gene>
    <name evidence="11" type="ORF">X975_16889</name>
</gene>
<dbReference type="InterPro" id="IPR011990">
    <property type="entry name" value="TPR-like_helical_dom_sf"/>
</dbReference>
<keyword evidence="3" id="KW-0677">Repeat</keyword>
<dbReference type="FunFam" id="1.25.40.10:FF:000008">
    <property type="entry name" value="Peptidylprolyl isomerase"/>
    <property type="match status" value="1"/>
</dbReference>
<dbReference type="AlphaFoldDB" id="A0A087U4N8"/>
<proteinExistence type="predicted"/>
<dbReference type="EC" id="5.2.1.8" evidence="2 7"/>
<feature type="repeat" description="TPR" evidence="8">
    <location>
        <begin position="418"/>
        <end position="451"/>
    </location>
</feature>
<dbReference type="InterPro" id="IPR001179">
    <property type="entry name" value="PPIase_FKBP_dom"/>
</dbReference>
<keyword evidence="6 7" id="KW-0413">Isomerase</keyword>
<dbReference type="SMART" id="SM00028">
    <property type="entry name" value="TPR"/>
    <property type="match status" value="3"/>
</dbReference>
<evidence type="ECO:0000256" key="7">
    <source>
        <dbReference type="PROSITE-ProRule" id="PRU00277"/>
    </source>
</evidence>
<dbReference type="Gene3D" id="1.25.40.10">
    <property type="entry name" value="Tetratricopeptide repeat domain"/>
    <property type="match status" value="1"/>
</dbReference>
<evidence type="ECO:0000256" key="3">
    <source>
        <dbReference type="ARBA" id="ARBA00022737"/>
    </source>
</evidence>
<keyword evidence="5 7" id="KW-0697">Rotamase</keyword>
<evidence type="ECO:0000313" key="11">
    <source>
        <dbReference type="EMBL" id="KFM72327.1"/>
    </source>
</evidence>
<dbReference type="GO" id="GO:0003755">
    <property type="term" value="F:peptidyl-prolyl cis-trans isomerase activity"/>
    <property type="evidence" value="ECO:0007669"/>
    <property type="project" value="UniProtKB-KW"/>
</dbReference>
<dbReference type="Pfam" id="PF13181">
    <property type="entry name" value="TPR_8"/>
    <property type="match status" value="1"/>
</dbReference>
<dbReference type="SUPFAM" id="SSF54534">
    <property type="entry name" value="FKBP-like"/>
    <property type="match status" value="2"/>
</dbReference>
<evidence type="ECO:0000256" key="9">
    <source>
        <dbReference type="SAM" id="MobiDB-lite"/>
    </source>
</evidence>
<evidence type="ECO:0000313" key="12">
    <source>
        <dbReference type="Proteomes" id="UP000054359"/>
    </source>
</evidence>
<comment type="catalytic activity">
    <reaction evidence="1 7">
        <text>[protein]-peptidylproline (omega=180) = [protein]-peptidylproline (omega=0)</text>
        <dbReference type="Rhea" id="RHEA:16237"/>
        <dbReference type="Rhea" id="RHEA-COMP:10747"/>
        <dbReference type="Rhea" id="RHEA-COMP:10748"/>
        <dbReference type="ChEBI" id="CHEBI:83833"/>
        <dbReference type="ChEBI" id="CHEBI:83834"/>
        <dbReference type="EC" id="5.2.1.8"/>
    </reaction>
</comment>
<sequence>MEHNSVETALPNNSECMSSSLEHNQRRNDSECDMNSTCNLVADNLNSDALNEVNHTDDISNYDQDLESIRTENSQDEEPLVIETIDITPEKSGGVMKQIIKPGEGDECPGYGDRVCVHYTGWLLNNKDKPVMFDSNRKGDKCEFSLGRGQVIKGWDLGISTMKKGEVALFICQPEYAYGEMGYPPTIPPYTPLLFEVELYGWKLEDLSPKKDSGILRKILEKGEGTVMPNEGSQIKIKLTGYFSDQVFEDAEKDFILGEGCKVDIPEGLETALLKFRLRERSIIYLKSKYAFDVKGAPEKGIPPNVDIKYEVTVLSFEKAKEVWEMSSDEKFEKAKLSKENGISYFNAGNFKVALKQFRWILTCLENEPGAPPDSENSRKSLLIAGYLNMALCFLKLEYYLDAVKVCDKALELDPKNEKALFRRGQAKMSMNDCAEALQDFEILCSINPSNKVARNSVIICQEKIRNQNLKDRSIYNNMFEKFVKQDEERMRKFKTETGVWQSDKREEKKEIYMTETQRLIERNNTTLRDANVIELSNTAK</sequence>
<accession>A0A087U4N8</accession>
<keyword evidence="4 8" id="KW-0802">TPR repeat</keyword>
<evidence type="ECO:0000256" key="2">
    <source>
        <dbReference type="ARBA" id="ARBA00013194"/>
    </source>
</evidence>
<keyword evidence="12" id="KW-1185">Reference proteome</keyword>
<dbReference type="OMA" id="KQFRWIL"/>
<evidence type="ECO:0000256" key="5">
    <source>
        <dbReference type="ARBA" id="ARBA00023110"/>
    </source>
</evidence>
<dbReference type="PANTHER" id="PTHR46512:SF9">
    <property type="entry name" value="PEPTIDYLPROLYL ISOMERASE"/>
    <property type="match status" value="1"/>
</dbReference>
<dbReference type="PROSITE" id="PS50059">
    <property type="entry name" value="FKBP_PPIASE"/>
    <property type="match status" value="2"/>
</dbReference>
<dbReference type="STRING" id="407821.A0A087U4N8"/>
<evidence type="ECO:0000256" key="6">
    <source>
        <dbReference type="ARBA" id="ARBA00023235"/>
    </source>
</evidence>
<dbReference type="Gene3D" id="3.10.50.40">
    <property type="match status" value="2"/>
</dbReference>
<dbReference type="InterPro" id="IPR019734">
    <property type="entry name" value="TPR_rpt"/>
</dbReference>
<evidence type="ECO:0000256" key="1">
    <source>
        <dbReference type="ARBA" id="ARBA00000971"/>
    </source>
</evidence>
<feature type="domain" description="PPIase FKBP-type" evidence="10">
    <location>
        <begin position="232"/>
        <end position="318"/>
    </location>
</feature>
<evidence type="ECO:0000256" key="8">
    <source>
        <dbReference type="PROSITE-ProRule" id="PRU00339"/>
    </source>
</evidence>
<dbReference type="Proteomes" id="UP000054359">
    <property type="component" value="Unassembled WGS sequence"/>
</dbReference>
<feature type="domain" description="PPIase FKBP-type" evidence="10">
    <location>
        <begin position="112"/>
        <end position="203"/>
    </location>
</feature>
<dbReference type="InterPro" id="IPR050754">
    <property type="entry name" value="FKBP4/5/8-like"/>
</dbReference>